<keyword evidence="6" id="KW-1185">Reference proteome</keyword>
<evidence type="ECO:0000256" key="3">
    <source>
        <dbReference type="ARBA" id="ARBA00022963"/>
    </source>
</evidence>
<dbReference type="PANTHER" id="PTHR10272:SF14">
    <property type="entry name" value="PAF ACETYLHYDROLASE FAMILY PROTEIN"/>
    <property type="match status" value="1"/>
</dbReference>
<accession>A0AAV9P773</accession>
<dbReference type="InterPro" id="IPR029058">
    <property type="entry name" value="AB_hydrolase_fold"/>
</dbReference>
<evidence type="ECO:0000256" key="2">
    <source>
        <dbReference type="ARBA" id="ARBA00022801"/>
    </source>
</evidence>
<dbReference type="SUPFAM" id="SSF53474">
    <property type="entry name" value="alpha/beta-Hydrolases"/>
    <property type="match status" value="1"/>
</dbReference>
<evidence type="ECO:0000313" key="5">
    <source>
        <dbReference type="EMBL" id="KAK5168630.1"/>
    </source>
</evidence>
<dbReference type="Proteomes" id="UP001337655">
    <property type="component" value="Unassembled WGS sequence"/>
</dbReference>
<name>A0AAV9P773_9PEZI</name>
<comment type="caution">
    <text evidence="5">The sequence shown here is derived from an EMBL/GenBank/DDBJ whole genome shotgun (WGS) entry which is preliminary data.</text>
</comment>
<protein>
    <recommendedName>
        <fullName evidence="1">1-alkyl-2-acetylglycerophosphocholine esterase</fullName>
        <ecNumber evidence="1">3.1.1.47</ecNumber>
    </recommendedName>
</protein>
<dbReference type="EC" id="3.1.1.47" evidence="1"/>
<keyword evidence="2" id="KW-0378">Hydrolase</keyword>
<keyword evidence="4" id="KW-0443">Lipid metabolism</keyword>
<dbReference type="Gene3D" id="3.40.50.1820">
    <property type="entry name" value="alpha/beta hydrolase"/>
    <property type="match status" value="1"/>
</dbReference>
<evidence type="ECO:0000256" key="1">
    <source>
        <dbReference type="ARBA" id="ARBA00013201"/>
    </source>
</evidence>
<dbReference type="AlphaFoldDB" id="A0AAV9P773"/>
<organism evidence="5 6">
    <name type="scientific">Saxophila tyrrhenica</name>
    <dbReference type="NCBI Taxonomy" id="1690608"/>
    <lineage>
        <taxon>Eukaryota</taxon>
        <taxon>Fungi</taxon>
        <taxon>Dikarya</taxon>
        <taxon>Ascomycota</taxon>
        <taxon>Pezizomycotina</taxon>
        <taxon>Dothideomycetes</taxon>
        <taxon>Dothideomycetidae</taxon>
        <taxon>Mycosphaerellales</taxon>
        <taxon>Extremaceae</taxon>
        <taxon>Saxophila</taxon>
    </lineage>
</organism>
<dbReference type="GO" id="GO:0016042">
    <property type="term" value="P:lipid catabolic process"/>
    <property type="evidence" value="ECO:0007669"/>
    <property type="project" value="UniProtKB-KW"/>
</dbReference>
<sequence length="398" mass="43471">MSIRRQAPAFAEHKKMEPHDMRSIFSIALLFLTQTAAGYLVPSPAGKYNVTLSTGPLIDYTRDDPFAPTPTPRALMLSVFQPSTCESTKPVQYMPKKTANFQGPFLQAIYNLTANLTPLFLKARLPVCSEGCSALDDAPVLLFSPGYSIPRVYYNHLASAIASEGFTVISIDHPYDADALTYPDGHAVYNNDIAQTLPDFQKHLPIRAVDARFVIDQLSNATAMAELLPHRGPRPLPTDRIGMFGHSLGGVAAVLAAGQDSRIRGAINWDGTFIQLPKQSGVSQPVLLMSHRQYDGVDPSWLAAWPLLKGPKLWVDIANATHATFSDVPTMLQAAGQDVAALADVVGTIEPDQMVRILVKYTTTWMHGVFAGSVDRPLLRKDKPGMFPEVSTLKKGNF</sequence>
<dbReference type="PANTHER" id="PTHR10272">
    <property type="entry name" value="PLATELET-ACTIVATING FACTOR ACETYLHYDROLASE"/>
    <property type="match status" value="1"/>
</dbReference>
<evidence type="ECO:0000313" key="6">
    <source>
        <dbReference type="Proteomes" id="UP001337655"/>
    </source>
</evidence>
<dbReference type="Pfam" id="PF03403">
    <property type="entry name" value="PAF-AH_p_II"/>
    <property type="match status" value="2"/>
</dbReference>
<dbReference type="RefSeq" id="XP_064658096.1">
    <property type="nucleotide sequence ID" value="XM_064803181.1"/>
</dbReference>
<reference evidence="5 6" key="1">
    <citation type="submission" date="2023-08" db="EMBL/GenBank/DDBJ databases">
        <title>Black Yeasts Isolated from many extreme environments.</title>
        <authorList>
            <person name="Coleine C."/>
            <person name="Stajich J.E."/>
            <person name="Selbmann L."/>
        </authorList>
    </citation>
    <scope>NUCLEOTIDE SEQUENCE [LARGE SCALE GENOMIC DNA]</scope>
    <source>
        <strain evidence="5 6">CCFEE 5935</strain>
    </source>
</reference>
<keyword evidence="3" id="KW-0442">Lipid degradation</keyword>
<dbReference type="GO" id="GO:0003847">
    <property type="term" value="F:1-alkyl-2-acetylglycerophosphocholine esterase activity"/>
    <property type="evidence" value="ECO:0007669"/>
    <property type="project" value="UniProtKB-EC"/>
</dbReference>
<evidence type="ECO:0000256" key="4">
    <source>
        <dbReference type="ARBA" id="ARBA00023098"/>
    </source>
</evidence>
<dbReference type="GeneID" id="89927279"/>
<proteinExistence type="predicted"/>
<gene>
    <name evidence="5" type="ORF">LTR77_005939</name>
</gene>
<dbReference type="EMBL" id="JAVRRT010000009">
    <property type="protein sequence ID" value="KAK5168630.1"/>
    <property type="molecule type" value="Genomic_DNA"/>
</dbReference>